<gene>
    <name evidence="8" type="ORF">CAPTEDRAFT_174003</name>
</gene>
<feature type="compositionally biased region" description="Low complexity" evidence="7">
    <location>
        <begin position="103"/>
        <end position="121"/>
    </location>
</feature>
<evidence type="ECO:0000256" key="3">
    <source>
        <dbReference type="ARBA" id="ARBA00023015"/>
    </source>
</evidence>
<evidence type="ECO:0000313" key="8">
    <source>
        <dbReference type="EMBL" id="ELT93657.1"/>
    </source>
</evidence>
<dbReference type="HOGENOM" id="CLU_038515_0_0_1"/>
<evidence type="ECO:0000313" key="9">
    <source>
        <dbReference type="EnsemblMetazoa" id="CapteP174003"/>
    </source>
</evidence>
<dbReference type="EnsemblMetazoa" id="CapteT174003">
    <property type="protein sequence ID" value="CapteP174003"/>
    <property type="gene ID" value="CapteG174003"/>
</dbReference>
<keyword evidence="5" id="KW-0539">Nucleus</keyword>
<evidence type="ECO:0000256" key="5">
    <source>
        <dbReference type="ARBA" id="ARBA00023242"/>
    </source>
</evidence>
<evidence type="ECO:0000256" key="2">
    <source>
        <dbReference type="ARBA" id="ARBA00005330"/>
    </source>
</evidence>
<evidence type="ECO:0008006" key="11">
    <source>
        <dbReference type="Google" id="ProtNLM"/>
    </source>
</evidence>
<proteinExistence type="inferred from homology"/>
<evidence type="ECO:0000256" key="1">
    <source>
        <dbReference type="ARBA" id="ARBA00004123"/>
    </source>
</evidence>
<evidence type="ECO:0000313" key="10">
    <source>
        <dbReference type="Proteomes" id="UP000014760"/>
    </source>
</evidence>
<evidence type="ECO:0000256" key="6">
    <source>
        <dbReference type="SAM" id="Coils"/>
    </source>
</evidence>
<dbReference type="FunCoup" id="R7TJI0">
    <property type="interactions" value="1619"/>
</dbReference>
<reference evidence="10" key="1">
    <citation type="submission" date="2012-12" db="EMBL/GenBank/DDBJ databases">
        <authorList>
            <person name="Hellsten U."/>
            <person name="Grimwood J."/>
            <person name="Chapman J.A."/>
            <person name="Shapiro H."/>
            <person name="Aerts A."/>
            <person name="Otillar R.P."/>
            <person name="Terry A.Y."/>
            <person name="Boore J.L."/>
            <person name="Simakov O."/>
            <person name="Marletaz F."/>
            <person name="Cho S.-J."/>
            <person name="Edsinger-Gonzales E."/>
            <person name="Havlak P."/>
            <person name="Kuo D.-H."/>
            <person name="Larsson T."/>
            <person name="Lv J."/>
            <person name="Arendt D."/>
            <person name="Savage R."/>
            <person name="Osoegawa K."/>
            <person name="de Jong P."/>
            <person name="Lindberg D.R."/>
            <person name="Seaver E.C."/>
            <person name="Weisblat D.A."/>
            <person name="Putnam N.H."/>
            <person name="Grigoriev I.V."/>
            <person name="Rokhsar D.S."/>
        </authorList>
    </citation>
    <scope>NUCLEOTIDE SEQUENCE</scope>
    <source>
        <strain evidence="10">I ESC-2004</strain>
    </source>
</reference>
<dbReference type="GO" id="GO:0003713">
    <property type="term" value="F:transcription coactivator activity"/>
    <property type="evidence" value="ECO:0007669"/>
    <property type="project" value="TreeGrafter"/>
</dbReference>
<reference evidence="8 10" key="2">
    <citation type="journal article" date="2013" name="Nature">
        <title>Insights into bilaterian evolution from three spiralian genomes.</title>
        <authorList>
            <person name="Simakov O."/>
            <person name="Marletaz F."/>
            <person name="Cho S.J."/>
            <person name="Edsinger-Gonzales E."/>
            <person name="Havlak P."/>
            <person name="Hellsten U."/>
            <person name="Kuo D.H."/>
            <person name="Larsson T."/>
            <person name="Lv J."/>
            <person name="Arendt D."/>
            <person name="Savage R."/>
            <person name="Osoegawa K."/>
            <person name="de Jong P."/>
            <person name="Grimwood J."/>
            <person name="Chapman J.A."/>
            <person name="Shapiro H."/>
            <person name="Aerts A."/>
            <person name="Otillar R.P."/>
            <person name="Terry A.Y."/>
            <person name="Boore J.L."/>
            <person name="Grigoriev I.V."/>
            <person name="Lindberg D.R."/>
            <person name="Seaver E.C."/>
            <person name="Weisblat D.A."/>
            <person name="Putnam N.H."/>
            <person name="Rokhsar D.S."/>
        </authorList>
    </citation>
    <scope>NUCLEOTIDE SEQUENCE</scope>
    <source>
        <strain evidence="8 10">I ESC-2004</strain>
    </source>
</reference>
<dbReference type="EMBL" id="KB309680">
    <property type="protein sequence ID" value="ELT93657.1"/>
    <property type="molecule type" value="Genomic_DNA"/>
</dbReference>
<dbReference type="GO" id="GO:0000124">
    <property type="term" value="C:SAGA complex"/>
    <property type="evidence" value="ECO:0007669"/>
    <property type="project" value="TreeGrafter"/>
</dbReference>
<name>R7TJI0_CAPTE</name>
<dbReference type="Proteomes" id="UP000014760">
    <property type="component" value="Unassembled WGS sequence"/>
</dbReference>
<dbReference type="Pfam" id="PF10198">
    <property type="entry name" value="Ada3"/>
    <property type="match status" value="1"/>
</dbReference>
<feature type="coiled-coil region" evidence="6">
    <location>
        <begin position="343"/>
        <end position="437"/>
    </location>
</feature>
<keyword evidence="3" id="KW-0805">Transcription regulation</keyword>
<feature type="compositionally biased region" description="Basic and acidic residues" evidence="7">
    <location>
        <begin position="141"/>
        <end position="150"/>
    </location>
</feature>
<keyword evidence="10" id="KW-1185">Reference proteome</keyword>
<dbReference type="GO" id="GO:0006357">
    <property type="term" value="P:regulation of transcription by RNA polymerase II"/>
    <property type="evidence" value="ECO:0007669"/>
    <property type="project" value="TreeGrafter"/>
</dbReference>
<dbReference type="OMA" id="TPNKFWA"/>
<dbReference type="PANTHER" id="PTHR13556:SF2">
    <property type="entry name" value="TRANSCRIPTIONAL ADAPTER 3"/>
    <property type="match status" value="1"/>
</dbReference>
<evidence type="ECO:0000256" key="4">
    <source>
        <dbReference type="ARBA" id="ARBA00023163"/>
    </source>
</evidence>
<dbReference type="PANTHER" id="PTHR13556">
    <property type="entry name" value="TRANSCRIPTIONAL ADAPTER 3-RELATED"/>
    <property type="match status" value="1"/>
</dbReference>
<evidence type="ECO:0000256" key="7">
    <source>
        <dbReference type="SAM" id="MobiDB-lite"/>
    </source>
</evidence>
<sequence>MKGKGKGDRAAAPTDKDCPLQYPDLTPVDHVEECPKFSALLKRTLEDGISLDDTDGLQGDLETLLSSVAKRMRLLEVQINILSVWLEKGKVDKKSLGITPMQSPSASSSSSVGSSTKSSLKLSDEIPESPSSKVSKTAAPKTKELPKLSKNDTPNRFWAMIEPYCQEITTDDLKVLEEIMKTHEDDADYYKVPSLGKHYSHKWANEDLSEEQKEGFKLSDGCSGGGATDASTLLKHLDDSEDDSSPFGPLTQRLVQALMEENIMTPIDDSTISEAGFVLSLRLFIFAFCFIVDAVEAATISSRSLAKQLNLGNTATLEKRIKKELEEHGILDSDDFNSEDDPNDEVLAELRKKQQELRVLSQHNLMVTKRLYKMAKEEMQRQELRKKMATADADVMDAYRRLQAIKQKKRTPTKKEKEMAIRALKEREALVKALENAT</sequence>
<feature type="compositionally biased region" description="Basic and acidic residues" evidence="7">
    <location>
        <begin position="1"/>
        <end position="18"/>
    </location>
</feature>
<protein>
    <recommendedName>
        <fullName evidence="11">Transcriptional adapter 3</fullName>
    </recommendedName>
</protein>
<keyword evidence="6" id="KW-0175">Coiled coil</keyword>
<dbReference type="EMBL" id="AMQN01012680">
    <property type="status" value="NOT_ANNOTATED_CDS"/>
    <property type="molecule type" value="Genomic_DNA"/>
</dbReference>
<organism evidence="8">
    <name type="scientific">Capitella teleta</name>
    <name type="common">Polychaete worm</name>
    <dbReference type="NCBI Taxonomy" id="283909"/>
    <lineage>
        <taxon>Eukaryota</taxon>
        <taxon>Metazoa</taxon>
        <taxon>Spiralia</taxon>
        <taxon>Lophotrochozoa</taxon>
        <taxon>Annelida</taxon>
        <taxon>Polychaeta</taxon>
        <taxon>Sedentaria</taxon>
        <taxon>Scolecida</taxon>
        <taxon>Capitellidae</taxon>
        <taxon>Capitella</taxon>
    </lineage>
</organism>
<dbReference type="InterPro" id="IPR019340">
    <property type="entry name" value="Histone_AcTrfase_su3"/>
</dbReference>
<accession>R7TJI0</accession>
<dbReference type="OrthoDB" id="1232at2759"/>
<reference evidence="9" key="3">
    <citation type="submission" date="2015-06" db="UniProtKB">
        <authorList>
            <consortium name="EnsemblMetazoa"/>
        </authorList>
    </citation>
    <scope>IDENTIFICATION</scope>
</reference>
<comment type="similarity">
    <text evidence="2">Belongs to the NGG1 family.</text>
</comment>
<dbReference type="AlphaFoldDB" id="R7TJI0"/>
<comment type="subcellular location">
    <subcellularLocation>
        <location evidence="1">Nucleus</location>
    </subcellularLocation>
</comment>
<feature type="region of interest" description="Disordered" evidence="7">
    <location>
        <begin position="96"/>
        <end position="152"/>
    </location>
</feature>
<keyword evidence="4" id="KW-0804">Transcription</keyword>
<feature type="region of interest" description="Disordered" evidence="7">
    <location>
        <begin position="1"/>
        <end position="25"/>
    </location>
</feature>
<dbReference type="STRING" id="283909.R7TJI0"/>
<dbReference type="GO" id="GO:0005634">
    <property type="term" value="C:nucleus"/>
    <property type="evidence" value="ECO:0007669"/>
    <property type="project" value="UniProtKB-SubCell"/>
</dbReference>